<organism evidence="1 2">
    <name type="scientific">Catharanthus roseus</name>
    <name type="common">Madagascar periwinkle</name>
    <name type="synonym">Vinca rosea</name>
    <dbReference type="NCBI Taxonomy" id="4058"/>
    <lineage>
        <taxon>Eukaryota</taxon>
        <taxon>Viridiplantae</taxon>
        <taxon>Streptophyta</taxon>
        <taxon>Embryophyta</taxon>
        <taxon>Tracheophyta</taxon>
        <taxon>Spermatophyta</taxon>
        <taxon>Magnoliopsida</taxon>
        <taxon>eudicotyledons</taxon>
        <taxon>Gunneridae</taxon>
        <taxon>Pentapetalae</taxon>
        <taxon>asterids</taxon>
        <taxon>lamiids</taxon>
        <taxon>Gentianales</taxon>
        <taxon>Apocynaceae</taxon>
        <taxon>Rauvolfioideae</taxon>
        <taxon>Vinceae</taxon>
        <taxon>Catharanthinae</taxon>
        <taxon>Catharanthus</taxon>
    </lineage>
</organism>
<evidence type="ECO:0000313" key="1">
    <source>
        <dbReference type="EMBL" id="KAI5680902.1"/>
    </source>
</evidence>
<evidence type="ECO:0000313" key="2">
    <source>
        <dbReference type="Proteomes" id="UP001060085"/>
    </source>
</evidence>
<protein>
    <submittedName>
        <fullName evidence="1">Uncharacterized protein</fullName>
    </submittedName>
</protein>
<dbReference type="EMBL" id="CM044701">
    <property type="protein sequence ID" value="KAI5680902.1"/>
    <property type="molecule type" value="Genomic_DNA"/>
</dbReference>
<comment type="caution">
    <text evidence="1">The sequence shown here is derived from an EMBL/GenBank/DDBJ whole genome shotgun (WGS) entry which is preliminary data.</text>
</comment>
<sequence length="102" mass="11141">MHNTGCDTTEKRDCIGLSNSQLFITLVTYGTRRTKCGSHHPKKIGYGIKTTQTGLGASSSQPVEDDDEADESYKPSDDEEDESNPHIEDNFLLFGSGLNLSS</sequence>
<dbReference type="Proteomes" id="UP001060085">
    <property type="component" value="Linkage Group LG01"/>
</dbReference>
<reference evidence="2" key="1">
    <citation type="journal article" date="2023" name="Nat. Plants">
        <title>Single-cell RNA sequencing provides a high-resolution roadmap for understanding the multicellular compartmentation of specialized metabolism.</title>
        <authorList>
            <person name="Sun S."/>
            <person name="Shen X."/>
            <person name="Li Y."/>
            <person name="Li Y."/>
            <person name="Wang S."/>
            <person name="Li R."/>
            <person name="Zhang H."/>
            <person name="Shen G."/>
            <person name="Guo B."/>
            <person name="Wei J."/>
            <person name="Xu J."/>
            <person name="St-Pierre B."/>
            <person name="Chen S."/>
            <person name="Sun C."/>
        </authorList>
    </citation>
    <scope>NUCLEOTIDE SEQUENCE [LARGE SCALE GENOMIC DNA]</scope>
</reference>
<keyword evidence="2" id="KW-1185">Reference proteome</keyword>
<accession>A0ACC0C7I4</accession>
<gene>
    <name evidence="1" type="ORF">M9H77_02129</name>
</gene>
<name>A0ACC0C7I4_CATRO</name>
<proteinExistence type="predicted"/>